<dbReference type="SFLD" id="SFLDG01140">
    <property type="entry name" value="C2.B:_Phosphomannomutase_and_P"/>
    <property type="match status" value="1"/>
</dbReference>
<evidence type="ECO:0000256" key="3">
    <source>
        <dbReference type="ARBA" id="ARBA00022722"/>
    </source>
</evidence>
<keyword evidence="7" id="KW-0862">Zinc</keyword>
<dbReference type="SUPFAM" id="SSF55486">
    <property type="entry name" value="Metalloproteases ('zincins'), catalytic domain"/>
    <property type="match status" value="1"/>
</dbReference>
<dbReference type="Pfam" id="PF08282">
    <property type="entry name" value="Hydrolase_3"/>
    <property type="match status" value="1"/>
</dbReference>
<dbReference type="Proteomes" id="UP001497392">
    <property type="component" value="Unassembled WGS sequence"/>
</dbReference>
<keyword evidence="5" id="KW-0255">Endonuclease</keyword>
<gene>
    <name evidence="9" type="primary">g5855</name>
    <name evidence="9" type="ORF">VP750_LOCUS5010</name>
</gene>
<comment type="cofactor">
    <cofactor evidence="1">
        <name>Zn(2+)</name>
        <dbReference type="ChEBI" id="CHEBI:29105"/>
    </cofactor>
</comment>
<dbReference type="Gene3D" id="3.40.50.1000">
    <property type="entry name" value="HAD superfamily/HAD-like"/>
    <property type="match status" value="1"/>
</dbReference>
<comment type="similarity">
    <text evidence="2">Belongs to the endoribonuclease YbeY family.</text>
</comment>
<keyword evidence="4" id="KW-0479">Metal-binding</keyword>
<evidence type="ECO:0000313" key="9">
    <source>
        <dbReference type="EMBL" id="CAL5223351.1"/>
    </source>
</evidence>
<feature type="compositionally biased region" description="Low complexity" evidence="8">
    <location>
        <begin position="219"/>
        <end position="228"/>
    </location>
</feature>
<proteinExistence type="inferred from homology"/>
<dbReference type="InterPro" id="IPR002036">
    <property type="entry name" value="YbeY"/>
</dbReference>
<dbReference type="HAMAP" id="MF_00009">
    <property type="entry name" value="Endoribonucl_YbeY"/>
    <property type="match status" value="1"/>
</dbReference>
<organism evidence="9 10">
    <name type="scientific">Coccomyxa viridis</name>
    <dbReference type="NCBI Taxonomy" id="1274662"/>
    <lineage>
        <taxon>Eukaryota</taxon>
        <taxon>Viridiplantae</taxon>
        <taxon>Chlorophyta</taxon>
        <taxon>core chlorophytes</taxon>
        <taxon>Trebouxiophyceae</taxon>
        <taxon>Trebouxiophyceae incertae sedis</taxon>
        <taxon>Coccomyxaceae</taxon>
        <taxon>Coccomyxa</taxon>
    </lineage>
</organism>
<dbReference type="SFLD" id="SFLDS00003">
    <property type="entry name" value="Haloacid_Dehalogenase"/>
    <property type="match status" value="1"/>
</dbReference>
<dbReference type="EMBL" id="CAXHTA020000008">
    <property type="protein sequence ID" value="CAL5223351.1"/>
    <property type="molecule type" value="Genomic_DNA"/>
</dbReference>
<evidence type="ECO:0000256" key="6">
    <source>
        <dbReference type="ARBA" id="ARBA00022801"/>
    </source>
</evidence>
<dbReference type="InterPro" id="IPR036412">
    <property type="entry name" value="HAD-like_sf"/>
</dbReference>
<dbReference type="InterPro" id="IPR020549">
    <property type="entry name" value="YbeY_CS"/>
</dbReference>
<dbReference type="PANTHER" id="PTHR46986">
    <property type="entry name" value="ENDORIBONUCLEASE YBEY, CHLOROPLASTIC"/>
    <property type="match status" value="1"/>
</dbReference>
<name>A0ABP1FTX7_9CHLO</name>
<evidence type="ECO:0000256" key="8">
    <source>
        <dbReference type="SAM" id="MobiDB-lite"/>
    </source>
</evidence>
<dbReference type="InterPro" id="IPR023091">
    <property type="entry name" value="MetalPrtase_cat_dom_sf_prd"/>
</dbReference>
<evidence type="ECO:0000256" key="2">
    <source>
        <dbReference type="ARBA" id="ARBA00010875"/>
    </source>
</evidence>
<dbReference type="Pfam" id="PF02130">
    <property type="entry name" value="YbeY"/>
    <property type="match status" value="1"/>
</dbReference>
<keyword evidence="10" id="KW-1185">Reference proteome</keyword>
<dbReference type="InterPro" id="IPR023214">
    <property type="entry name" value="HAD_sf"/>
</dbReference>
<dbReference type="SUPFAM" id="SSF56784">
    <property type="entry name" value="HAD-like"/>
    <property type="match status" value="1"/>
</dbReference>
<evidence type="ECO:0000256" key="4">
    <source>
        <dbReference type="ARBA" id="ARBA00022723"/>
    </source>
</evidence>
<reference evidence="9 10" key="1">
    <citation type="submission" date="2024-06" db="EMBL/GenBank/DDBJ databases">
        <authorList>
            <person name="Kraege A."/>
            <person name="Thomma B."/>
        </authorList>
    </citation>
    <scope>NUCLEOTIDE SEQUENCE [LARGE SCALE GENOMIC DNA]</scope>
</reference>
<sequence>MSSTPSQHTRAMAPEADDMLSMHEGIEVDIIIEGRPLDGDSNQAHKLSQALTQDAVEAVKAALQYEALHEEGDEDAAGPSELSVVLCSDKHIARLNGEWRQKAEATDVLSFPMEQDTGDGCPVRMLGDLIISLDTAQRQADERRHTLLDECRILLVHGILHLLGFDHEIGAEESIAMAEAERYVLNSLQWKGQGLIELAGASEEPEGMIDSGSEAMVRSDSSSMASTSYDPDDTELPRAKSRRAVSQIKLICIDMDGTLLDSNSKVLPSSGSAIKAALDQGVLVCLATGKARPAAISALQSVGLAGKGLVVCTDGPGIFLQGLAVHGRDGRLLPGKDLPPKVVEEGFRFSTEQGVPLAGFLGDTCVTLFLTDELEELHQRYYEPLARIAPSLEEILQGPPVKKLLFMTDPSAIDNKLKPLWEDKLMGQGAELMQAVPNMLEIVPSGVNKRVGLDLLLEDLGLSREAVMAIGDGGNDLHIVSHAGIGVAMGNAVPEVKTAATVIVSSNDDDGVAEAIERFVL</sequence>
<comment type="caution">
    <text evidence="9">The sequence shown here is derived from an EMBL/GenBank/DDBJ whole genome shotgun (WGS) entry which is preliminary data.</text>
</comment>
<accession>A0ABP1FTX7</accession>
<dbReference type="NCBIfam" id="TIGR00043">
    <property type="entry name" value="rRNA maturation RNase YbeY"/>
    <property type="match status" value="1"/>
</dbReference>
<protein>
    <submittedName>
        <fullName evidence="9">G5855 protein</fullName>
    </submittedName>
</protein>
<dbReference type="PROSITE" id="PS01306">
    <property type="entry name" value="UPF0054"/>
    <property type="match status" value="1"/>
</dbReference>
<keyword evidence="6" id="KW-0378">Hydrolase</keyword>
<dbReference type="NCBIfam" id="TIGR00099">
    <property type="entry name" value="Cof-subfamily"/>
    <property type="match status" value="1"/>
</dbReference>
<dbReference type="Gene3D" id="3.30.1240.10">
    <property type="match status" value="1"/>
</dbReference>
<dbReference type="InterPro" id="IPR000150">
    <property type="entry name" value="Cof"/>
</dbReference>
<evidence type="ECO:0000256" key="1">
    <source>
        <dbReference type="ARBA" id="ARBA00001947"/>
    </source>
</evidence>
<feature type="region of interest" description="Disordered" evidence="8">
    <location>
        <begin position="203"/>
        <end position="238"/>
    </location>
</feature>
<evidence type="ECO:0000256" key="5">
    <source>
        <dbReference type="ARBA" id="ARBA00022759"/>
    </source>
</evidence>
<dbReference type="PANTHER" id="PTHR46986:SF1">
    <property type="entry name" value="ENDORIBONUCLEASE YBEY, CHLOROPLASTIC"/>
    <property type="match status" value="1"/>
</dbReference>
<dbReference type="Gene3D" id="3.40.390.30">
    <property type="entry name" value="Metalloproteases ('zincins'), catalytic domain"/>
    <property type="match status" value="1"/>
</dbReference>
<evidence type="ECO:0000256" key="7">
    <source>
        <dbReference type="ARBA" id="ARBA00022833"/>
    </source>
</evidence>
<evidence type="ECO:0000313" key="10">
    <source>
        <dbReference type="Proteomes" id="UP001497392"/>
    </source>
</evidence>
<keyword evidence="3" id="KW-0540">Nuclease</keyword>